<sequence length="85" mass="9800">MMSAPVFVLVLLSTVLVCNARAANKPQDKKDMMSADHDMYQHMIFPDPKTLPAKYFGPDYVWDTKGFPRKVEEVEKPKDNKKKLK</sequence>
<evidence type="ECO:0000313" key="3">
    <source>
        <dbReference type="Proteomes" id="UP001233999"/>
    </source>
</evidence>
<feature type="signal peptide" evidence="1">
    <location>
        <begin position="1"/>
        <end position="20"/>
    </location>
</feature>
<keyword evidence="1" id="KW-0732">Signal</keyword>
<organism evidence="2 3">
    <name type="scientific">Diploptera punctata</name>
    <name type="common">Pacific beetle cockroach</name>
    <dbReference type="NCBI Taxonomy" id="6984"/>
    <lineage>
        <taxon>Eukaryota</taxon>
        <taxon>Metazoa</taxon>
        <taxon>Ecdysozoa</taxon>
        <taxon>Arthropoda</taxon>
        <taxon>Hexapoda</taxon>
        <taxon>Insecta</taxon>
        <taxon>Pterygota</taxon>
        <taxon>Neoptera</taxon>
        <taxon>Polyneoptera</taxon>
        <taxon>Dictyoptera</taxon>
        <taxon>Blattodea</taxon>
        <taxon>Blaberoidea</taxon>
        <taxon>Blaberidae</taxon>
        <taxon>Diplopterinae</taxon>
        <taxon>Diploptera</taxon>
    </lineage>
</organism>
<proteinExistence type="predicted"/>
<keyword evidence="3" id="KW-1185">Reference proteome</keyword>
<dbReference type="Proteomes" id="UP001233999">
    <property type="component" value="Unassembled WGS sequence"/>
</dbReference>
<reference evidence="2" key="2">
    <citation type="submission" date="2023-05" db="EMBL/GenBank/DDBJ databases">
        <authorList>
            <person name="Fouks B."/>
        </authorList>
    </citation>
    <scope>NUCLEOTIDE SEQUENCE</scope>
    <source>
        <strain evidence="2">Stay&amp;Tobe</strain>
        <tissue evidence="2">Testes</tissue>
    </source>
</reference>
<accession>A0AAD7ZBK1</accession>
<protein>
    <submittedName>
        <fullName evidence="2">Uncharacterized protein</fullName>
    </submittedName>
</protein>
<name>A0AAD7ZBK1_DIPPU</name>
<evidence type="ECO:0000256" key="1">
    <source>
        <dbReference type="SAM" id="SignalP"/>
    </source>
</evidence>
<gene>
    <name evidence="2" type="ORF">L9F63_005891</name>
</gene>
<dbReference type="EMBL" id="JASPKZ010009355">
    <property type="protein sequence ID" value="KAJ9577518.1"/>
    <property type="molecule type" value="Genomic_DNA"/>
</dbReference>
<feature type="chain" id="PRO_5042022158" evidence="1">
    <location>
        <begin position="21"/>
        <end position="85"/>
    </location>
</feature>
<reference evidence="2" key="1">
    <citation type="journal article" date="2023" name="IScience">
        <title>Live-bearing cockroach genome reveals convergent evolutionary mechanisms linked to viviparity in insects and beyond.</title>
        <authorList>
            <person name="Fouks B."/>
            <person name="Harrison M.C."/>
            <person name="Mikhailova A.A."/>
            <person name="Marchal E."/>
            <person name="English S."/>
            <person name="Carruthers M."/>
            <person name="Jennings E.C."/>
            <person name="Chiamaka E.L."/>
            <person name="Frigard R.A."/>
            <person name="Pippel M."/>
            <person name="Attardo G.M."/>
            <person name="Benoit J.B."/>
            <person name="Bornberg-Bauer E."/>
            <person name="Tobe S.S."/>
        </authorList>
    </citation>
    <scope>NUCLEOTIDE SEQUENCE</scope>
    <source>
        <strain evidence="2">Stay&amp;Tobe</strain>
    </source>
</reference>
<evidence type="ECO:0000313" key="2">
    <source>
        <dbReference type="EMBL" id="KAJ9577518.1"/>
    </source>
</evidence>
<dbReference type="AlphaFoldDB" id="A0AAD7ZBK1"/>
<comment type="caution">
    <text evidence="2">The sequence shown here is derived from an EMBL/GenBank/DDBJ whole genome shotgun (WGS) entry which is preliminary data.</text>
</comment>